<gene>
    <name evidence="10" type="ORF">SOO65_17145</name>
</gene>
<protein>
    <submittedName>
        <fullName evidence="10">Flagellar motor protein MotB</fullName>
    </submittedName>
</protein>
<comment type="similarity">
    <text evidence="2">Belongs to the MotB family.</text>
</comment>
<keyword evidence="4 8" id="KW-0812">Transmembrane</keyword>
<evidence type="ECO:0000256" key="1">
    <source>
        <dbReference type="ARBA" id="ARBA00004162"/>
    </source>
</evidence>
<dbReference type="SUPFAM" id="SSF103088">
    <property type="entry name" value="OmpA-like"/>
    <property type="match status" value="1"/>
</dbReference>
<dbReference type="PANTHER" id="PTHR30329">
    <property type="entry name" value="STATOR ELEMENT OF FLAGELLAR MOTOR COMPLEX"/>
    <property type="match status" value="1"/>
</dbReference>
<proteinExistence type="inferred from homology"/>
<evidence type="ECO:0000256" key="5">
    <source>
        <dbReference type="ARBA" id="ARBA00022989"/>
    </source>
</evidence>
<feature type="transmembrane region" description="Helical" evidence="8">
    <location>
        <begin position="16"/>
        <end position="36"/>
    </location>
</feature>
<keyword evidence="6 7" id="KW-0472">Membrane</keyword>
<accession>A0AAX4HM98</accession>
<dbReference type="InterPro" id="IPR036737">
    <property type="entry name" value="OmpA-like_sf"/>
</dbReference>
<sequence length="263" mass="29113">MADAPKCPPCKPGAPGWLATFSDLCTLLLTFFILLLSFAKTETAKYEAAIGSLRNAFGGNVLKAGEVMRPGKSPSDAPTMIDSDMPSKPFPIEFLTAEGLLDKHEINRESDAQLNQLKKMLADNELSESANVYEMPETIMVRMKDKVQFQKGSVGIDEINIQVFDHLVKMMRENNWNIMVEGHAEAGEVGKKGEDAYELSSQRALAVSKSLIQRGISADRITTIFYGDSRPQAKVNGNVSDRRVEFLLKKVDLRTEGRKVEAQ</sequence>
<keyword evidence="10" id="KW-0966">Cell projection</keyword>
<dbReference type="CDD" id="cd07185">
    <property type="entry name" value="OmpA_C-like"/>
    <property type="match status" value="1"/>
</dbReference>
<keyword evidence="10" id="KW-0282">Flagellum</keyword>
<evidence type="ECO:0000256" key="4">
    <source>
        <dbReference type="ARBA" id="ARBA00022692"/>
    </source>
</evidence>
<organism evidence="10 11">
    <name type="scientific">Peredibacter starrii</name>
    <dbReference type="NCBI Taxonomy" id="28202"/>
    <lineage>
        <taxon>Bacteria</taxon>
        <taxon>Pseudomonadati</taxon>
        <taxon>Bdellovibrionota</taxon>
        <taxon>Bacteriovoracia</taxon>
        <taxon>Bacteriovoracales</taxon>
        <taxon>Bacteriovoracaceae</taxon>
        <taxon>Peredibacter</taxon>
    </lineage>
</organism>
<keyword evidence="11" id="KW-1185">Reference proteome</keyword>
<dbReference type="Gene3D" id="3.30.1330.60">
    <property type="entry name" value="OmpA-like domain"/>
    <property type="match status" value="1"/>
</dbReference>
<dbReference type="InterPro" id="IPR050330">
    <property type="entry name" value="Bact_OuterMem_StrucFunc"/>
</dbReference>
<keyword evidence="3" id="KW-1003">Cell membrane</keyword>
<evidence type="ECO:0000259" key="9">
    <source>
        <dbReference type="PROSITE" id="PS51123"/>
    </source>
</evidence>
<name>A0AAX4HM98_9BACT</name>
<comment type="subcellular location">
    <subcellularLocation>
        <location evidence="1">Cell membrane</location>
        <topology evidence="1">Single-pass membrane protein</topology>
    </subcellularLocation>
</comment>
<dbReference type="Proteomes" id="UP001324634">
    <property type="component" value="Chromosome"/>
</dbReference>
<evidence type="ECO:0000313" key="11">
    <source>
        <dbReference type="Proteomes" id="UP001324634"/>
    </source>
</evidence>
<evidence type="ECO:0000256" key="8">
    <source>
        <dbReference type="SAM" id="Phobius"/>
    </source>
</evidence>
<evidence type="ECO:0000313" key="10">
    <source>
        <dbReference type="EMBL" id="WPU64422.1"/>
    </source>
</evidence>
<dbReference type="InterPro" id="IPR025713">
    <property type="entry name" value="MotB-like_N_dom"/>
</dbReference>
<evidence type="ECO:0000256" key="6">
    <source>
        <dbReference type="ARBA" id="ARBA00023136"/>
    </source>
</evidence>
<dbReference type="GO" id="GO:0005886">
    <property type="term" value="C:plasma membrane"/>
    <property type="evidence" value="ECO:0007669"/>
    <property type="project" value="UniProtKB-SubCell"/>
</dbReference>
<dbReference type="Pfam" id="PF00691">
    <property type="entry name" value="OmpA"/>
    <property type="match status" value="1"/>
</dbReference>
<evidence type="ECO:0000256" key="7">
    <source>
        <dbReference type="PROSITE-ProRule" id="PRU00473"/>
    </source>
</evidence>
<evidence type="ECO:0000256" key="3">
    <source>
        <dbReference type="ARBA" id="ARBA00022475"/>
    </source>
</evidence>
<dbReference type="EMBL" id="CP139487">
    <property type="protein sequence ID" value="WPU64422.1"/>
    <property type="molecule type" value="Genomic_DNA"/>
</dbReference>
<evidence type="ECO:0000256" key="2">
    <source>
        <dbReference type="ARBA" id="ARBA00008914"/>
    </source>
</evidence>
<dbReference type="RefSeq" id="WP_321393199.1">
    <property type="nucleotide sequence ID" value="NZ_CP139487.1"/>
</dbReference>
<dbReference type="PANTHER" id="PTHR30329:SF21">
    <property type="entry name" value="LIPOPROTEIN YIAD-RELATED"/>
    <property type="match status" value="1"/>
</dbReference>
<keyword evidence="10" id="KW-0969">Cilium</keyword>
<feature type="domain" description="OmpA-like" evidence="9">
    <location>
        <begin position="136"/>
        <end position="252"/>
    </location>
</feature>
<dbReference type="InterPro" id="IPR006665">
    <property type="entry name" value="OmpA-like"/>
</dbReference>
<dbReference type="AlphaFoldDB" id="A0AAX4HM98"/>
<keyword evidence="5 8" id="KW-1133">Transmembrane helix</keyword>
<dbReference type="KEGG" id="psti:SOO65_17145"/>
<reference evidence="10 11" key="1">
    <citation type="submission" date="2023-11" db="EMBL/GenBank/DDBJ databases">
        <title>Peredibacter starrii A3.12.</title>
        <authorList>
            <person name="Mitchell R.J."/>
        </authorList>
    </citation>
    <scope>NUCLEOTIDE SEQUENCE [LARGE SCALE GENOMIC DNA]</scope>
    <source>
        <strain evidence="10 11">A3.12</strain>
    </source>
</reference>
<dbReference type="PROSITE" id="PS51123">
    <property type="entry name" value="OMPA_2"/>
    <property type="match status" value="1"/>
</dbReference>
<dbReference type="Pfam" id="PF13677">
    <property type="entry name" value="MotB_plug"/>
    <property type="match status" value="1"/>
</dbReference>